<dbReference type="InterPro" id="IPR039422">
    <property type="entry name" value="MarR/SlyA-like"/>
</dbReference>
<organism evidence="2 3">
    <name type="scientific">Orlajensenia flava</name>
    <dbReference type="NCBI Taxonomy" id="2565934"/>
    <lineage>
        <taxon>Bacteria</taxon>
        <taxon>Bacillati</taxon>
        <taxon>Actinomycetota</taxon>
        <taxon>Actinomycetes</taxon>
        <taxon>Micrococcales</taxon>
        <taxon>Microbacteriaceae</taxon>
        <taxon>Orlajensenia</taxon>
    </lineage>
</organism>
<name>A0A4S4FUH9_9MICO</name>
<evidence type="ECO:0000313" key="3">
    <source>
        <dbReference type="Proteomes" id="UP000307380"/>
    </source>
</evidence>
<dbReference type="PANTHER" id="PTHR33164:SF57">
    <property type="entry name" value="MARR-FAMILY TRANSCRIPTIONAL REGULATOR"/>
    <property type="match status" value="1"/>
</dbReference>
<evidence type="ECO:0000259" key="1">
    <source>
        <dbReference type="SMART" id="SM00347"/>
    </source>
</evidence>
<gene>
    <name evidence="2" type="ORF">E6C70_09645</name>
</gene>
<dbReference type="OrthoDB" id="9154853at2"/>
<dbReference type="PANTHER" id="PTHR33164">
    <property type="entry name" value="TRANSCRIPTIONAL REGULATOR, MARR FAMILY"/>
    <property type="match status" value="1"/>
</dbReference>
<dbReference type="EMBL" id="SSSN01000005">
    <property type="protein sequence ID" value="THG34509.1"/>
    <property type="molecule type" value="Genomic_DNA"/>
</dbReference>
<dbReference type="GO" id="GO:0003700">
    <property type="term" value="F:DNA-binding transcription factor activity"/>
    <property type="evidence" value="ECO:0007669"/>
    <property type="project" value="InterPro"/>
</dbReference>
<dbReference type="Pfam" id="PF12802">
    <property type="entry name" value="MarR_2"/>
    <property type="match status" value="1"/>
</dbReference>
<dbReference type="InterPro" id="IPR036390">
    <property type="entry name" value="WH_DNA-bd_sf"/>
</dbReference>
<evidence type="ECO:0000313" key="2">
    <source>
        <dbReference type="EMBL" id="THG34509.1"/>
    </source>
</evidence>
<proteinExistence type="predicted"/>
<dbReference type="Proteomes" id="UP000307380">
    <property type="component" value="Unassembled WGS sequence"/>
</dbReference>
<accession>A0A4S4FUH9</accession>
<dbReference type="GO" id="GO:0006950">
    <property type="term" value="P:response to stress"/>
    <property type="evidence" value="ECO:0007669"/>
    <property type="project" value="TreeGrafter"/>
</dbReference>
<dbReference type="SUPFAM" id="SSF46785">
    <property type="entry name" value="Winged helix' DNA-binding domain"/>
    <property type="match status" value="1"/>
</dbReference>
<comment type="caution">
    <text evidence="2">The sequence shown here is derived from an EMBL/GenBank/DDBJ whole genome shotgun (WGS) entry which is preliminary data.</text>
</comment>
<keyword evidence="3" id="KW-1185">Reference proteome</keyword>
<dbReference type="SMART" id="SM00347">
    <property type="entry name" value="HTH_MARR"/>
    <property type="match status" value="1"/>
</dbReference>
<dbReference type="Gene3D" id="1.10.10.10">
    <property type="entry name" value="Winged helix-like DNA-binding domain superfamily/Winged helix DNA-binding domain"/>
    <property type="match status" value="1"/>
</dbReference>
<dbReference type="AlphaFoldDB" id="A0A4S4FUH9"/>
<reference evidence="2 3" key="1">
    <citation type="submission" date="2019-04" db="EMBL/GenBank/DDBJ databases">
        <authorList>
            <person name="Jiang L."/>
        </authorList>
    </citation>
    <scope>NUCLEOTIDE SEQUENCE [LARGE SCALE GENOMIC DNA]</scope>
    <source>
        <strain evidence="2 3">YIM 131861</strain>
    </source>
</reference>
<dbReference type="InterPro" id="IPR036388">
    <property type="entry name" value="WH-like_DNA-bd_sf"/>
</dbReference>
<sequence>MRVAGGSPSPRPVRSLGNRITVMMTAERADTDEAIADVESQLSMLFSRVQAGWKDSAARVHPELQPVGYKILVTLAHTGAAHAGAIGEMLHTDKSVMSRQLRSMDALGLVSSHTDPADGRLRVIEATPLALEKIATIRTSNRERLRDILRTWDADDVEKFAELLGRLTF</sequence>
<dbReference type="InterPro" id="IPR000835">
    <property type="entry name" value="HTH_MarR-typ"/>
</dbReference>
<protein>
    <submittedName>
        <fullName evidence="2">Winged helix-turn-helix transcriptional regulator</fullName>
    </submittedName>
</protein>
<feature type="domain" description="HTH marR-type" evidence="1">
    <location>
        <begin position="57"/>
        <end position="157"/>
    </location>
</feature>